<reference evidence="4 5" key="1">
    <citation type="submission" date="2016-06" db="EMBL/GenBank/DDBJ databases">
        <authorList>
            <person name="Kjaerup R.B."/>
            <person name="Dalgaard T.S."/>
            <person name="Juul-Madsen H.R."/>
        </authorList>
    </citation>
    <scope>NUCLEOTIDE SEQUENCE [LARGE SCALE GENOMIC DNA]</scope>
    <source>
        <strain evidence="4 5">DSM 45577</strain>
    </source>
</reference>
<evidence type="ECO:0000259" key="3">
    <source>
        <dbReference type="PROSITE" id="PS51186"/>
    </source>
</evidence>
<dbReference type="InterPro" id="IPR000182">
    <property type="entry name" value="GNAT_dom"/>
</dbReference>
<dbReference type="AlphaFoldDB" id="A0A1C6VCW5"/>
<feature type="domain" description="N-acetyltransferase" evidence="3">
    <location>
        <begin position="9"/>
        <end position="153"/>
    </location>
</feature>
<dbReference type="EMBL" id="FMIA01000002">
    <property type="protein sequence ID" value="SCL63997.1"/>
    <property type="molecule type" value="Genomic_DNA"/>
</dbReference>
<dbReference type="GO" id="GO:0016747">
    <property type="term" value="F:acyltransferase activity, transferring groups other than amino-acyl groups"/>
    <property type="evidence" value="ECO:0007669"/>
    <property type="project" value="InterPro"/>
</dbReference>
<dbReference type="RefSeq" id="WP_091444503.1">
    <property type="nucleotide sequence ID" value="NZ_BMMJ01000007.1"/>
</dbReference>
<keyword evidence="1 4" id="KW-0808">Transferase</keyword>
<keyword evidence="2 4" id="KW-0012">Acyltransferase</keyword>
<dbReference type="PROSITE" id="PS51186">
    <property type="entry name" value="GNAT"/>
    <property type="match status" value="2"/>
</dbReference>
<dbReference type="CDD" id="cd04301">
    <property type="entry name" value="NAT_SF"/>
    <property type="match status" value="2"/>
</dbReference>
<organism evidence="4 5">
    <name type="scientific">Micromonospora yangpuensis</name>
    <dbReference type="NCBI Taxonomy" id="683228"/>
    <lineage>
        <taxon>Bacteria</taxon>
        <taxon>Bacillati</taxon>
        <taxon>Actinomycetota</taxon>
        <taxon>Actinomycetes</taxon>
        <taxon>Micromonosporales</taxon>
        <taxon>Micromonosporaceae</taxon>
        <taxon>Micromonospora</taxon>
    </lineage>
</organism>
<dbReference type="PANTHER" id="PTHR43877:SF6">
    <property type="entry name" value="GCN5-RELATED N-ACETYLTRANSFERASE"/>
    <property type="match status" value="1"/>
</dbReference>
<dbReference type="Gene3D" id="3.40.630.30">
    <property type="match status" value="1"/>
</dbReference>
<name>A0A1C6VCW5_9ACTN</name>
<dbReference type="Pfam" id="PF00583">
    <property type="entry name" value="Acetyltransf_1"/>
    <property type="match status" value="2"/>
</dbReference>
<dbReference type="SUPFAM" id="SSF55729">
    <property type="entry name" value="Acyl-CoA N-acyltransferases (Nat)"/>
    <property type="match status" value="2"/>
</dbReference>
<dbReference type="InterPro" id="IPR050832">
    <property type="entry name" value="Bact_Acetyltransf"/>
</dbReference>
<gene>
    <name evidence="4" type="ORF">GA0070617_5353</name>
</gene>
<dbReference type="Proteomes" id="UP000198937">
    <property type="component" value="Unassembled WGS sequence"/>
</dbReference>
<protein>
    <submittedName>
        <fullName evidence="4">L-amino acid N-acyltransferase YncA</fullName>
    </submittedName>
</protein>
<dbReference type="InterPro" id="IPR016181">
    <property type="entry name" value="Acyl_CoA_acyltransferase"/>
</dbReference>
<accession>A0A1C6VCW5</accession>
<evidence type="ECO:0000256" key="2">
    <source>
        <dbReference type="ARBA" id="ARBA00023315"/>
    </source>
</evidence>
<dbReference type="PANTHER" id="PTHR43877">
    <property type="entry name" value="AMINOALKYLPHOSPHONATE N-ACETYLTRANSFERASE-RELATED-RELATED"/>
    <property type="match status" value="1"/>
</dbReference>
<evidence type="ECO:0000313" key="5">
    <source>
        <dbReference type="Proteomes" id="UP000198937"/>
    </source>
</evidence>
<dbReference type="OrthoDB" id="4119890at2"/>
<evidence type="ECO:0000313" key="4">
    <source>
        <dbReference type="EMBL" id="SCL63997.1"/>
    </source>
</evidence>
<proteinExistence type="predicted"/>
<evidence type="ECO:0000256" key="1">
    <source>
        <dbReference type="ARBA" id="ARBA00022679"/>
    </source>
</evidence>
<feature type="domain" description="N-acetyltransferase" evidence="3">
    <location>
        <begin position="164"/>
        <end position="306"/>
    </location>
</feature>
<keyword evidence="5" id="KW-1185">Reference proteome</keyword>
<dbReference type="STRING" id="683228.GA0070617_5353"/>
<sequence length="306" mass="33258">MTTTDRPDVLVRVARADDAPAVVALRARVYPFPVRGVATTRRTIVDPPPGEQLAALVAEVDGEVVGWVSAYRNGRTARGDTGEVSTLHVHPERRGRGIGGALLGRALGHLTALGVRTVRARVLPDSLPFARRRGFDPGREQRYSALDLRPAPPSPVAPTGVRLLRLADVDPGQVYRAEAATVADVPDDVPADTLTYEFWRYDVWDDPGLDHDSSTVAWVDGGVAAYSLVQVDGDRMWSDYTATVPRYRGRGLARLVKQAALHRAAHAGVRIAYTANDEANAPMLAVNTRLGYRAVGSQWSCLRRLD</sequence>